<dbReference type="EMBL" id="UINC01002871">
    <property type="protein sequence ID" value="SVA01113.1"/>
    <property type="molecule type" value="Genomic_DNA"/>
</dbReference>
<dbReference type="InterPro" id="IPR011990">
    <property type="entry name" value="TPR-like_helical_dom_sf"/>
</dbReference>
<accession>A0A381SIN8</accession>
<organism evidence="1">
    <name type="scientific">marine metagenome</name>
    <dbReference type="NCBI Taxonomy" id="408172"/>
    <lineage>
        <taxon>unclassified sequences</taxon>
        <taxon>metagenomes</taxon>
        <taxon>ecological metagenomes</taxon>
    </lineage>
</organism>
<protein>
    <submittedName>
        <fullName evidence="1">Uncharacterized protein</fullName>
    </submittedName>
</protein>
<dbReference type="SUPFAM" id="SSF48452">
    <property type="entry name" value="TPR-like"/>
    <property type="match status" value="1"/>
</dbReference>
<dbReference type="AlphaFoldDB" id="A0A381SIN8"/>
<dbReference type="Gene3D" id="1.25.40.10">
    <property type="entry name" value="Tetratricopeptide repeat domain"/>
    <property type="match status" value="1"/>
</dbReference>
<dbReference type="InterPro" id="IPR019734">
    <property type="entry name" value="TPR_rpt"/>
</dbReference>
<reference evidence="1" key="1">
    <citation type="submission" date="2018-05" db="EMBL/GenBank/DDBJ databases">
        <authorList>
            <person name="Lanie J.A."/>
            <person name="Ng W.-L."/>
            <person name="Kazmierczak K.M."/>
            <person name="Andrzejewski T.M."/>
            <person name="Davidsen T.M."/>
            <person name="Wayne K.J."/>
            <person name="Tettelin H."/>
            <person name="Glass J.I."/>
            <person name="Rusch D."/>
            <person name="Podicherti R."/>
            <person name="Tsui H.-C.T."/>
            <person name="Winkler M.E."/>
        </authorList>
    </citation>
    <scope>NUCLEOTIDE SEQUENCE</scope>
</reference>
<name>A0A381SIN8_9ZZZZ</name>
<gene>
    <name evidence="1" type="ORF">METZ01_LOCUS53967</name>
</gene>
<evidence type="ECO:0000313" key="1">
    <source>
        <dbReference type="EMBL" id="SVA01113.1"/>
    </source>
</evidence>
<sequence>MIIRGINKALWISVILCLGTVVPLYPQEEEVPEEEPAVEEESLEAPSIKPRRKRFKLKLPPEAQEILHALMRGEKKVVEAVFRPMEFREPIATIPAEGRFGVGFYGWKGLNPLKIHPTSISYAEDTDDKLTEISFSGRMGSFLEIEGGQTNLSYALFGKSYTDILAGLGVRYSSIFPFPRMEIRDDLIITGPPDVPESWGVERQFSPSVLELNIGSSYIMRWHPKWFIHLKYSYGVNYTRFYKDERMDSSPYGTGTSSAYSVGLKMITESPTEARYAWGLEVRHIYHRVNTIHDDLEITPITGMRLPNLGVFFTFSAFYGGRKTVGDEAKKLFLNEDYVAARPKFREFINTYPNHGRMRRAKKLLDITNKRIPYQLYSEGGDLQGRKKMDNAAEKYVEALTAAEDTLKDRLMERLDELVEHYVARGNEFFELRQYEEALNNLGKAAALTEEGKRAQNTLRAKILMAQGNDLATAGLYSLAIRKYDAVPDLDRKLTMKARRASMKAAVGMVGDVNEAKDVVTLRLALKSLKTARDMFAPAEFKYSNYITVLEKQLAATDSLQVRREMDNSLGEAREFIAQRHMPRLETGMLVSEVQDLLGEPDEVVESTKGKNRNYQMWIYNLPHREKRLLYFENYVLFKIEAG</sequence>
<proteinExistence type="predicted"/>
<dbReference type="PROSITE" id="PS50005">
    <property type="entry name" value="TPR"/>
    <property type="match status" value="1"/>
</dbReference>